<reference evidence="1 2" key="1">
    <citation type="journal article" date="2019" name="Sci. Rep.">
        <title>Orb-weaving spider Araneus ventricosus genome elucidates the spidroin gene catalogue.</title>
        <authorList>
            <person name="Kono N."/>
            <person name="Nakamura H."/>
            <person name="Ohtoshi R."/>
            <person name="Moran D.A.P."/>
            <person name="Shinohara A."/>
            <person name="Yoshida Y."/>
            <person name="Fujiwara M."/>
            <person name="Mori M."/>
            <person name="Tomita M."/>
            <person name="Arakawa K."/>
        </authorList>
    </citation>
    <scope>NUCLEOTIDE SEQUENCE [LARGE SCALE GENOMIC DNA]</scope>
</reference>
<evidence type="ECO:0000313" key="1">
    <source>
        <dbReference type="EMBL" id="GBN28350.1"/>
    </source>
</evidence>
<gene>
    <name evidence="1" type="ORF">AVEN_248360_1</name>
</gene>
<sequence length="91" mass="10398">MTYLSENKEIITRVIERVNNTARLRGITKINGGGIKIATAEEDEVKALKALLEKEDGVSEKFEICILRKIWPPVILYNVEKELENKDDLLN</sequence>
<protein>
    <submittedName>
        <fullName evidence="1">Uncharacterized protein</fullName>
    </submittedName>
</protein>
<keyword evidence="2" id="KW-1185">Reference proteome</keyword>
<dbReference type="AlphaFoldDB" id="A0A4Y2MPT4"/>
<proteinExistence type="predicted"/>
<dbReference type="EMBL" id="BGPR01007630">
    <property type="protein sequence ID" value="GBN28350.1"/>
    <property type="molecule type" value="Genomic_DNA"/>
</dbReference>
<comment type="caution">
    <text evidence="1">The sequence shown here is derived from an EMBL/GenBank/DDBJ whole genome shotgun (WGS) entry which is preliminary data.</text>
</comment>
<dbReference type="Proteomes" id="UP000499080">
    <property type="component" value="Unassembled WGS sequence"/>
</dbReference>
<evidence type="ECO:0000313" key="2">
    <source>
        <dbReference type="Proteomes" id="UP000499080"/>
    </source>
</evidence>
<name>A0A4Y2MPT4_ARAVE</name>
<accession>A0A4Y2MPT4</accession>
<organism evidence="1 2">
    <name type="scientific">Araneus ventricosus</name>
    <name type="common">Orbweaver spider</name>
    <name type="synonym">Epeira ventricosa</name>
    <dbReference type="NCBI Taxonomy" id="182803"/>
    <lineage>
        <taxon>Eukaryota</taxon>
        <taxon>Metazoa</taxon>
        <taxon>Ecdysozoa</taxon>
        <taxon>Arthropoda</taxon>
        <taxon>Chelicerata</taxon>
        <taxon>Arachnida</taxon>
        <taxon>Araneae</taxon>
        <taxon>Araneomorphae</taxon>
        <taxon>Entelegynae</taxon>
        <taxon>Araneoidea</taxon>
        <taxon>Araneidae</taxon>
        <taxon>Araneus</taxon>
    </lineage>
</organism>